<evidence type="ECO:0000313" key="2">
    <source>
        <dbReference type="Proteomes" id="UP000680815"/>
    </source>
</evidence>
<dbReference type="PROSITE" id="PS51257">
    <property type="entry name" value="PROKAR_LIPOPROTEIN"/>
    <property type="match status" value="1"/>
</dbReference>
<name>A0ABS4ATY1_9PROT</name>
<dbReference type="EMBL" id="JAGIYZ010000011">
    <property type="protein sequence ID" value="MBP0464820.1"/>
    <property type="molecule type" value="Genomic_DNA"/>
</dbReference>
<protein>
    <submittedName>
        <fullName evidence="1">Uncharacterized protein</fullName>
    </submittedName>
</protein>
<accession>A0ABS4ATY1</accession>
<dbReference type="RefSeq" id="WP_209352209.1">
    <property type="nucleotide sequence ID" value="NZ_JAGIYZ010000011.1"/>
</dbReference>
<reference evidence="1 2" key="1">
    <citation type="submission" date="2021-03" db="EMBL/GenBank/DDBJ databases">
        <authorList>
            <person name="So Y."/>
        </authorList>
    </citation>
    <scope>NUCLEOTIDE SEQUENCE [LARGE SCALE GENOMIC DNA]</scope>
    <source>
        <strain evidence="1 2">PWR1</strain>
    </source>
</reference>
<organism evidence="1 2">
    <name type="scientific">Roseomonas nitratireducens</name>
    <dbReference type="NCBI Taxonomy" id="2820810"/>
    <lineage>
        <taxon>Bacteria</taxon>
        <taxon>Pseudomonadati</taxon>
        <taxon>Pseudomonadota</taxon>
        <taxon>Alphaproteobacteria</taxon>
        <taxon>Acetobacterales</taxon>
        <taxon>Roseomonadaceae</taxon>
        <taxon>Roseomonas</taxon>
    </lineage>
</organism>
<sequence length="129" mass="13483">MHRGARLLLAGAAVALLLLAGLGAAALYLIGGAGCASTDTARATDGAWRIAQRSCGATVGFIWRVHVVGTDGRERLAAESYAYPEFTGAAVAGEVLRLSTGEGGRMWEVALDAQRRPRAPLHLNEGARR</sequence>
<proteinExistence type="predicted"/>
<evidence type="ECO:0000313" key="1">
    <source>
        <dbReference type="EMBL" id="MBP0464820.1"/>
    </source>
</evidence>
<gene>
    <name evidence="1" type="ORF">J5Y09_12940</name>
</gene>
<comment type="caution">
    <text evidence="1">The sequence shown here is derived from an EMBL/GenBank/DDBJ whole genome shotgun (WGS) entry which is preliminary data.</text>
</comment>
<dbReference type="Proteomes" id="UP000680815">
    <property type="component" value="Unassembled WGS sequence"/>
</dbReference>
<keyword evidence="2" id="KW-1185">Reference proteome</keyword>